<dbReference type="PANTHER" id="PTHR12468:SF2">
    <property type="entry name" value="GPI MANNOSYLTRANSFERASE 2"/>
    <property type="match status" value="1"/>
</dbReference>
<accession>A0A8H3N036</accession>
<evidence type="ECO:0000259" key="14">
    <source>
        <dbReference type="Pfam" id="PF02230"/>
    </source>
</evidence>
<comment type="subcellular location">
    <subcellularLocation>
        <location evidence="1 12">Endoplasmic reticulum membrane</location>
        <topology evidence="1 12">Multi-pass membrane protein</topology>
    </subcellularLocation>
</comment>
<feature type="transmembrane region" description="Helical" evidence="12">
    <location>
        <begin position="129"/>
        <end position="156"/>
    </location>
</feature>
<dbReference type="UniPathway" id="UPA00196"/>
<feature type="transmembrane region" description="Helical" evidence="12">
    <location>
        <begin position="12"/>
        <end position="33"/>
    </location>
</feature>
<keyword evidence="5 12" id="KW-0337">GPI-anchor biosynthesis</keyword>
<evidence type="ECO:0000256" key="8">
    <source>
        <dbReference type="ARBA" id="ARBA00022692"/>
    </source>
</evidence>
<evidence type="ECO:0000256" key="4">
    <source>
        <dbReference type="ARBA" id="ARBA00013795"/>
    </source>
</evidence>
<dbReference type="GO" id="GO:0004376">
    <property type="term" value="F:GPI mannosyltransferase activity"/>
    <property type="evidence" value="ECO:0007669"/>
    <property type="project" value="InterPro"/>
</dbReference>
<evidence type="ECO:0000313" key="15">
    <source>
        <dbReference type="EMBL" id="GFF23552.1"/>
    </source>
</evidence>
<comment type="caution">
    <text evidence="12">Lacks conserved residue(s) required for the propagation of feature annotation.</text>
</comment>
<feature type="transmembrane region" description="Helical" evidence="12">
    <location>
        <begin position="248"/>
        <end position="269"/>
    </location>
</feature>
<dbReference type="SUPFAM" id="SSF53474">
    <property type="entry name" value="alpha/beta-Hydrolases"/>
    <property type="match status" value="1"/>
</dbReference>
<keyword evidence="6 12" id="KW-0328">Glycosyltransferase</keyword>
<comment type="similarity">
    <text evidence="3 12">Belongs to the PIGV family.</text>
</comment>
<feature type="domain" description="Phospholipase/carboxylesterase/thioesterase" evidence="14">
    <location>
        <begin position="499"/>
        <end position="569"/>
    </location>
</feature>
<evidence type="ECO:0000256" key="5">
    <source>
        <dbReference type="ARBA" id="ARBA00022502"/>
    </source>
</evidence>
<keyword evidence="11 12" id="KW-0472">Membrane</keyword>
<organism evidence="15 16">
    <name type="scientific">Aspergillus udagawae</name>
    <dbReference type="NCBI Taxonomy" id="91492"/>
    <lineage>
        <taxon>Eukaryota</taxon>
        <taxon>Fungi</taxon>
        <taxon>Dikarya</taxon>
        <taxon>Ascomycota</taxon>
        <taxon>Pezizomycotina</taxon>
        <taxon>Eurotiomycetes</taxon>
        <taxon>Eurotiomycetidae</taxon>
        <taxon>Eurotiales</taxon>
        <taxon>Aspergillaceae</taxon>
        <taxon>Aspergillus</taxon>
        <taxon>Aspergillus subgen. Fumigati</taxon>
    </lineage>
</organism>
<dbReference type="GO" id="GO:0005789">
    <property type="term" value="C:endoplasmic reticulum membrane"/>
    <property type="evidence" value="ECO:0007669"/>
    <property type="project" value="UniProtKB-SubCell"/>
</dbReference>
<proteinExistence type="inferred from homology"/>
<dbReference type="PANTHER" id="PTHR12468">
    <property type="entry name" value="GPI MANNOSYLTRANSFERASE 2"/>
    <property type="match status" value="1"/>
</dbReference>
<evidence type="ECO:0000256" key="13">
    <source>
        <dbReference type="SAM" id="MobiDB-lite"/>
    </source>
</evidence>
<evidence type="ECO:0000256" key="7">
    <source>
        <dbReference type="ARBA" id="ARBA00022679"/>
    </source>
</evidence>
<protein>
    <recommendedName>
        <fullName evidence="4 12">GPI mannosyltransferase 2</fullName>
        <ecNumber evidence="12">2.4.1.-</ecNumber>
    </recommendedName>
</protein>
<keyword evidence="9 12" id="KW-0256">Endoplasmic reticulum</keyword>
<comment type="caution">
    <text evidence="15">The sequence shown here is derived from an EMBL/GenBank/DDBJ whole genome shotgun (WGS) entry which is preliminary data.</text>
</comment>
<evidence type="ECO:0000256" key="10">
    <source>
        <dbReference type="ARBA" id="ARBA00022989"/>
    </source>
</evidence>
<dbReference type="Pfam" id="PF02230">
    <property type="entry name" value="Abhydrolase_2"/>
    <property type="match status" value="1"/>
</dbReference>
<gene>
    <name evidence="15" type="ORF">IFM46972_00717</name>
</gene>
<evidence type="ECO:0000313" key="16">
    <source>
        <dbReference type="Proteomes" id="UP000465221"/>
    </source>
</evidence>
<evidence type="ECO:0000256" key="9">
    <source>
        <dbReference type="ARBA" id="ARBA00022824"/>
    </source>
</evidence>
<dbReference type="GO" id="GO:0000009">
    <property type="term" value="F:alpha-1,6-mannosyltransferase activity"/>
    <property type="evidence" value="ECO:0007669"/>
    <property type="project" value="InterPro"/>
</dbReference>
<dbReference type="InterPro" id="IPR007315">
    <property type="entry name" value="PIG-V/Gpi18"/>
</dbReference>
<evidence type="ECO:0000256" key="12">
    <source>
        <dbReference type="RuleBase" id="RU363112"/>
    </source>
</evidence>
<evidence type="ECO:0000256" key="11">
    <source>
        <dbReference type="ARBA" id="ARBA00023136"/>
    </source>
</evidence>
<dbReference type="GO" id="GO:0006506">
    <property type="term" value="P:GPI anchor biosynthetic process"/>
    <property type="evidence" value="ECO:0007669"/>
    <property type="project" value="UniProtKB-UniPathway"/>
</dbReference>
<evidence type="ECO:0000256" key="6">
    <source>
        <dbReference type="ARBA" id="ARBA00022676"/>
    </source>
</evidence>
<reference evidence="15 16" key="1">
    <citation type="submission" date="2020-01" db="EMBL/GenBank/DDBJ databases">
        <title>Draft genome sequence of Aspergillus udagawae IFM 46972.</title>
        <authorList>
            <person name="Takahashi H."/>
            <person name="Yaguchi T."/>
        </authorList>
    </citation>
    <scope>NUCLEOTIDE SEQUENCE [LARGE SCALE GENOMIC DNA]</scope>
    <source>
        <strain evidence="15 16">IFM 46972</strain>
    </source>
</reference>
<dbReference type="Gene3D" id="3.40.50.1820">
    <property type="entry name" value="alpha/beta hydrolase"/>
    <property type="match status" value="1"/>
</dbReference>
<comment type="function">
    <text evidence="12">Mannosyltransferase involved in glycosylphosphatidylinositol-anchor biosynthesis.</text>
</comment>
<dbReference type="EC" id="2.4.1.-" evidence="12"/>
<dbReference type="AlphaFoldDB" id="A0A8H3N036"/>
<dbReference type="GO" id="GO:0016787">
    <property type="term" value="F:hydrolase activity"/>
    <property type="evidence" value="ECO:0007669"/>
    <property type="project" value="InterPro"/>
</dbReference>
<keyword evidence="7 12" id="KW-0808">Transferase</keyword>
<dbReference type="InterPro" id="IPR029058">
    <property type="entry name" value="AB_hydrolase_fold"/>
</dbReference>
<keyword evidence="8 12" id="KW-0812">Transmembrane</keyword>
<feature type="transmembrane region" description="Helical" evidence="12">
    <location>
        <begin position="177"/>
        <end position="198"/>
    </location>
</feature>
<evidence type="ECO:0000256" key="3">
    <source>
        <dbReference type="ARBA" id="ARBA00008698"/>
    </source>
</evidence>
<evidence type="ECO:0000256" key="1">
    <source>
        <dbReference type="ARBA" id="ARBA00004477"/>
    </source>
</evidence>
<feature type="transmembrane region" description="Helical" evidence="12">
    <location>
        <begin position="281"/>
        <end position="299"/>
    </location>
</feature>
<keyword evidence="10 12" id="KW-1133">Transmembrane helix</keyword>
<feature type="compositionally biased region" description="Acidic residues" evidence="13">
    <location>
        <begin position="465"/>
        <end position="474"/>
    </location>
</feature>
<dbReference type="Pfam" id="PF04188">
    <property type="entry name" value="Mannosyl_trans2"/>
    <property type="match status" value="2"/>
</dbReference>
<feature type="region of interest" description="Disordered" evidence="13">
    <location>
        <begin position="461"/>
        <end position="502"/>
    </location>
</feature>
<feature type="compositionally biased region" description="Polar residues" evidence="13">
    <location>
        <begin position="483"/>
        <end position="493"/>
    </location>
</feature>
<dbReference type="EMBL" id="BLKC01000003">
    <property type="protein sequence ID" value="GFF23552.1"/>
    <property type="molecule type" value="Genomic_DNA"/>
</dbReference>
<evidence type="ECO:0000256" key="2">
    <source>
        <dbReference type="ARBA" id="ARBA00004687"/>
    </source>
</evidence>
<dbReference type="InterPro" id="IPR003140">
    <property type="entry name" value="PLipase/COase/thioEstase"/>
</dbReference>
<comment type="pathway">
    <text evidence="2 12">Glycolipid biosynthesis; glycosylphosphatidylinositol-anchor biosynthesis.</text>
</comment>
<dbReference type="Proteomes" id="UP000465221">
    <property type="component" value="Unassembled WGS sequence"/>
</dbReference>
<dbReference type="GO" id="GO:0031501">
    <property type="term" value="C:mannosyltransferase complex"/>
    <property type="evidence" value="ECO:0007669"/>
    <property type="project" value="TreeGrafter"/>
</dbReference>
<name>A0A8H3N036_9EURO</name>
<sequence length="692" mass="76191">MSCSFRISLDRPYKSLLLVFVFWKTLLLLLAVFSPGPGYDTSTTLRLNRNAANADPDGPLIASLRLVSTKLTRWDAIYFTEVASRGYIFEQEWAFGYGFTKLINFFANGHFLFVQSFNLSVASTGLEDAFILLAGILYGLATTVRSNGILNGLLFVEEAIRLLYSMTRGVTFAKSRRLLAVGIAGVCTGLGFVVPQYIAYRDFCVNYPYTHDEEPRIWCRRTLPSIYSFVQDHYWNNGFLRYWTVSNIPLFALASPMLAIMTYSALWTLNVESGRLAGAGRVLRSLAAPQLILAILTFAKHHVQIITRMASGYPVWYFWIADLLMKEYSSVRLDKKEAGSQKQRSLHPVTLPCLLIPLPIPNDASKMVAQLFPPRHVYFPSTPSHTSTVILLHDTNSTGAEVAAALAASTTATATAEKSIFEHFPSCRWVFPSAQPRQIDTCYASRGNWINVDVDIEATTSSDADTNEDADTDANADANVDSPQQRQAQLSSSAEAKDDDENKADDLEACVEYMLQIVEEEVGRLGGDSRRVVLGGFGQGMAVAIATLLAARRRLGGFVGVNGWVPFTEMIEGLGGRGRGWGWGWLAEDEARMGGSEGSSGVDGVEVDSEAGKALLETPVLLSYLEDDPYVDTRTGLTAYETLNRLGFVKVVWDPRPGPQQGENWLLDASQLDAIVGFLAEVFGGEEQHLCS</sequence>